<organism evidence="6 7">
    <name type="scientific">Eubacterium coprostanoligenes</name>
    <dbReference type="NCBI Taxonomy" id="290054"/>
    <lineage>
        <taxon>Bacteria</taxon>
        <taxon>Bacillati</taxon>
        <taxon>Bacillota</taxon>
        <taxon>Clostridia</taxon>
        <taxon>Eubacteriales</taxon>
        <taxon>Eubacteriaceae</taxon>
        <taxon>Eubacterium</taxon>
    </lineage>
</organism>
<keyword evidence="7" id="KW-1185">Reference proteome</keyword>
<feature type="transmembrane region" description="Helical" evidence="5">
    <location>
        <begin position="175"/>
        <end position="197"/>
    </location>
</feature>
<dbReference type="GO" id="GO:0016020">
    <property type="term" value="C:membrane"/>
    <property type="evidence" value="ECO:0007669"/>
    <property type="project" value="UniProtKB-SubCell"/>
</dbReference>
<dbReference type="Proteomes" id="UP000190657">
    <property type="component" value="Unassembled WGS sequence"/>
</dbReference>
<feature type="transmembrane region" description="Helical" evidence="5">
    <location>
        <begin position="128"/>
        <end position="154"/>
    </location>
</feature>
<evidence type="ECO:0000313" key="7">
    <source>
        <dbReference type="Proteomes" id="UP000190657"/>
    </source>
</evidence>
<sequence>MTIFNYTVNYVDLIIVGIVLFFGFVGLNKGIFITLINFIRYVVGLSACMISADRLPQPIYDNYLKERVVDVVNQKIVTSSNIDEIMNNFNSVINSLPNIIKNNIDLTSLKLSSNNISQNITNEVFEPVIIVFLKVIIFIVIFALFFGITGAVISHIRRKNKNKRKENKKKSFVVFMDRLIGFLFGFLKGALVVFVFVSAVTSLLGVPNIADNQFLQTAANSQLYQLLLNYNPFNVITEGII</sequence>
<keyword evidence="2 5" id="KW-0812">Transmembrane</keyword>
<keyword evidence="4 5" id="KW-0472">Membrane</keyword>
<feature type="transmembrane region" description="Helical" evidence="5">
    <location>
        <begin position="6"/>
        <end position="25"/>
    </location>
</feature>
<dbReference type="STRING" id="290054.SAMN02745114_01273"/>
<comment type="subcellular location">
    <subcellularLocation>
        <location evidence="1">Membrane</location>
        <topology evidence="1">Multi-pass membrane protein</topology>
    </subcellularLocation>
</comment>
<dbReference type="InterPro" id="IPR003825">
    <property type="entry name" value="Colicin-V_CvpA"/>
</dbReference>
<evidence type="ECO:0000256" key="2">
    <source>
        <dbReference type="ARBA" id="ARBA00022692"/>
    </source>
</evidence>
<dbReference type="AlphaFoldDB" id="A0A1T4MIJ6"/>
<accession>A0A1T4MIJ6</accession>
<dbReference type="RefSeq" id="WP_078768749.1">
    <property type="nucleotide sequence ID" value="NZ_FUWW01000013.1"/>
</dbReference>
<dbReference type="GO" id="GO:0009403">
    <property type="term" value="P:toxin biosynthetic process"/>
    <property type="evidence" value="ECO:0007669"/>
    <property type="project" value="InterPro"/>
</dbReference>
<protein>
    <submittedName>
        <fullName evidence="6">Colicin V production protein</fullName>
    </submittedName>
</protein>
<evidence type="ECO:0000256" key="5">
    <source>
        <dbReference type="SAM" id="Phobius"/>
    </source>
</evidence>
<name>A0A1T4MIJ6_9FIRM</name>
<evidence type="ECO:0000313" key="6">
    <source>
        <dbReference type="EMBL" id="SJZ66697.1"/>
    </source>
</evidence>
<gene>
    <name evidence="6" type="ORF">SAMN02745114_01273</name>
</gene>
<evidence type="ECO:0000256" key="1">
    <source>
        <dbReference type="ARBA" id="ARBA00004141"/>
    </source>
</evidence>
<reference evidence="6 7" key="1">
    <citation type="submission" date="2017-02" db="EMBL/GenBank/DDBJ databases">
        <authorList>
            <person name="Peterson S.W."/>
        </authorList>
    </citation>
    <scope>NUCLEOTIDE SEQUENCE [LARGE SCALE GENOMIC DNA]</scope>
    <source>
        <strain evidence="6 7">ATCC 51222</strain>
    </source>
</reference>
<evidence type="ECO:0000256" key="4">
    <source>
        <dbReference type="ARBA" id="ARBA00023136"/>
    </source>
</evidence>
<dbReference type="EMBL" id="FUWW01000013">
    <property type="protein sequence ID" value="SJZ66697.1"/>
    <property type="molecule type" value="Genomic_DNA"/>
</dbReference>
<keyword evidence="3 5" id="KW-1133">Transmembrane helix</keyword>
<proteinExistence type="predicted"/>
<dbReference type="Pfam" id="PF02674">
    <property type="entry name" value="Colicin_V"/>
    <property type="match status" value="1"/>
</dbReference>
<evidence type="ECO:0000256" key="3">
    <source>
        <dbReference type="ARBA" id="ARBA00022989"/>
    </source>
</evidence>